<keyword evidence="4 6" id="KW-0862">Zinc</keyword>
<protein>
    <recommendedName>
        <fullName evidence="7">Peptidase M48 domain-containing protein</fullName>
    </recommendedName>
</protein>
<dbReference type="RefSeq" id="XP_005852262.1">
    <property type="nucleotide sequence ID" value="XM_005852200.1"/>
</dbReference>
<dbReference type="PANTHER" id="PTHR22726">
    <property type="entry name" value="METALLOENDOPEPTIDASE OMA1"/>
    <property type="match status" value="1"/>
</dbReference>
<dbReference type="GO" id="GO:0004222">
    <property type="term" value="F:metalloendopeptidase activity"/>
    <property type="evidence" value="ECO:0007669"/>
    <property type="project" value="InterPro"/>
</dbReference>
<dbReference type="PANTHER" id="PTHR22726:SF1">
    <property type="entry name" value="METALLOENDOPEPTIDASE OMA1, MITOCHONDRIAL"/>
    <property type="match status" value="1"/>
</dbReference>
<evidence type="ECO:0000256" key="6">
    <source>
        <dbReference type="RuleBase" id="RU003983"/>
    </source>
</evidence>
<keyword evidence="5 6" id="KW-0482">Metalloprotease</keyword>
<keyword evidence="3 6" id="KW-0378">Hydrolase</keyword>
<dbReference type="KEGG" id="cvr:CHLNCDRAFT_133633"/>
<name>E1Z3H5_CHLVA</name>
<evidence type="ECO:0000313" key="9">
    <source>
        <dbReference type="Proteomes" id="UP000008141"/>
    </source>
</evidence>
<dbReference type="Proteomes" id="UP000008141">
    <property type="component" value="Unassembled WGS sequence"/>
</dbReference>
<evidence type="ECO:0000256" key="3">
    <source>
        <dbReference type="ARBA" id="ARBA00022801"/>
    </source>
</evidence>
<dbReference type="Gene3D" id="3.30.2010.10">
    <property type="entry name" value="Metalloproteases ('zincins'), catalytic domain"/>
    <property type="match status" value="1"/>
</dbReference>
<comment type="similarity">
    <text evidence="6">Belongs to the peptidase M48 family.</text>
</comment>
<reference evidence="8 9" key="1">
    <citation type="journal article" date="2010" name="Plant Cell">
        <title>The Chlorella variabilis NC64A genome reveals adaptation to photosymbiosis, coevolution with viruses, and cryptic sex.</title>
        <authorList>
            <person name="Blanc G."/>
            <person name="Duncan G."/>
            <person name="Agarkova I."/>
            <person name="Borodovsky M."/>
            <person name="Gurnon J."/>
            <person name="Kuo A."/>
            <person name="Lindquist E."/>
            <person name="Lucas S."/>
            <person name="Pangilinan J."/>
            <person name="Polle J."/>
            <person name="Salamov A."/>
            <person name="Terry A."/>
            <person name="Yamada T."/>
            <person name="Dunigan D.D."/>
            <person name="Grigoriev I.V."/>
            <person name="Claverie J.M."/>
            <person name="Van Etten J.L."/>
        </authorList>
    </citation>
    <scope>NUCLEOTIDE SEQUENCE [LARGE SCALE GENOMIC DNA]</scope>
    <source>
        <strain evidence="8 9">NC64A</strain>
    </source>
</reference>
<evidence type="ECO:0000313" key="8">
    <source>
        <dbReference type="EMBL" id="EFN60160.1"/>
    </source>
</evidence>
<keyword evidence="9" id="KW-1185">Reference proteome</keyword>
<dbReference type="STRING" id="554065.E1Z3H5"/>
<keyword evidence="1 6" id="KW-0645">Protease</keyword>
<dbReference type="GO" id="GO:0051603">
    <property type="term" value="P:proteolysis involved in protein catabolic process"/>
    <property type="evidence" value="ECO:0007669"/>
    <property type="project" value="TreeGrafter"/>
</dbReference>
<dbReference type="InParanoid" id="E1Z3H5"/>
<dbReference type="EMBL" id="GL433835">
    <property type="protein sequence ID" value="EFN60160.1"/>
    <property type="molecule type" value="Genomic_DNA"/>
</dbReference>
<feature type="domain" description="Peptidase M48" evidence="7">
    <location>
        <begin position="128"/>
        <end position="186"/>
    </location>
</feature>
<organism evidence="9">
    <name type="scientific">Chlorella variabilis</name>
    <name type="common">Green alga</name>
    <dbReference type="NCBI Taxonomy" id="554065"/>
    <lineage>
        <taxon>Eukaryota</taxon>
        <taxon>Viridiplantae</taxon>
        <taxon>Chlorophyta</taxon>
        <taxon>core chlorophytes</taxon>
        <taxon>Trebouxiophyceae</taxon>
        <taxon>Chlorellales</taxon>
        <taxon>Chlorellaceae</taxon>
        <taxon>Chlorella clade</taxon>
        <taxon>Chlorella</taxon>
    </lineage>
</organism>
<evidence type="ECO:0000256" key="2">
    <source>
        <dbReference type="ARBA" id="ARBA00022723"/>
    </source>
</evidence>
<dbReference type="InterPro" id="IPR051156">
    <property type="entry name" value="Mito/Outer_Membr_Metalloprot"/>
</dbReference>
<dbReference type="OMA" id="HSREARN"/>
<dbReference type="OrthoDB" id="7464992at2759"/>
<comment type="cofactor">
    <cofactor evidence="6">
        <name>Zn(2+)</name>
        <dbReference type="ChEBI" id="CHEBI:29105"/>
    </cofactor>
    <text evidence="6">Binds 1 zinc ion per subunit.</text>
</comment>
<gene>
    <name evidence="8" type="ORF">CHLNCDRAFT_133633</name>
</gene>
<evidence type="ECO:0000259" key="7">
    <source>
        <dbReference type="Pfam" id="PF01435"/>
    </source>
</evidence>
<dbReference type="Pfam" id="PF01435">
    <property type="entry name" value="Peptidase_M48"/>
    <property type="match status" value="2"/>
</dbReference>
<dbReference type="InterPro" id="IPR001915">
    <property type="entry name" value="Peptidase_M48"/>
</dbReference>
<feature type="domain" description="Peptidase M48" evidence="7">
    <location>
        <begin position="201"/>
        <end position="256"/>
    </location>
</feature>
<accession>E1Z3H5</accession>
<evidence type="ECO:0000256" key="1">
    <source>
        <dbReference type="ARBA" id="ARBA00022670"/>
    </source>
</evidence>
<dbReference type="GO" id="GO:0046872">
    <property type="term" value="F:metal ion binding"/>
    <property type="evidence" value="ECO:0007669"/>
    <property type="project" value="UniProtKB-KW"/>
</dbReference>
<dbReference type="eggNOG" id="KOG2661">
    <property type="taxonomic scope" value="Eukaryota"/>
</dbReference>
<evidence type="ECO:0000256" key="4">
    <source>
        <dbReference type="ARBA" id="ARBA00022833"/>
    </source>
</evidence>
<dbReference type="GeneID" id="17359225"/>
<evidence type="ECO:0000256" key="5">
    <source>
        <dbReference type="ARBA" id="ARBA00023049"/>
    </source>
</evidence>
<proteinExistence type="inferred from homology"/>
<dbReference type="FunCoup" id="E1Z3H5">
    <property type="interactions" value="525"/>
</dbReference>
<sequence>MRRQWTDGRGYQHFRGRGRPASAVLHSREARNRAATILAVVGAGGTVVWVSSREEVPYTRRMHAILISPQAEMELGRQTFEQVLAEAAVAGSLLPKNHRATQAVQRVGMRVAKAATDGYGGGFQGHLQGLRWEFAVVDSPQVNAFVVPGGKVVVYTGLLRMVGGEDELAAVLAHEGAHVLPLHYTQPLACSLPTHRCRRIKAETEADAIGLQIMSRACYDPSAMVTMFEKMGRAEKAEGGDRIPGFLRTHPHSSDRRVPGPLPAAWCRPGGVKAIRQMLPTAQGLYEMSGCDEARSPLAQFRRVVADWP</sequence>
<keyword evidence="2" id="KW-0479">Metal-binding</keyword>
<dbReference type="GO" id="GO:0016020">
    <property type="term" value="C:membrane"/>
    <property type="evidence" value="ECO:0007669"/>
    <property type="project" value="TreeGrafter"/>
</dbReference>
<dbReference type="AlphaFoldDB" id="E1Z3H5"/>
<dbReference type="CDD" id="cd07331">
    <property type="entry name" value="M48C_Oma1_like"/>
    <property type="match status" value="1"/>
</dbReference>